<proteinExistence type="predicted"/>
<evidence type="ECO:0000313" key="1">
    <source>
        <dbReference type="EMBL" id="MDS1002549.1"/>
    </source>
</evidence>
<accession>A0AAE4FHY5</accession>
<evidence type="ECO:0000313" key="2">
    <source>
        <dbReference type="Proteomes" id="UP001182303"/>
    </source>
</evidence>
<organism evidence="1 2">
    <name type="scientific">Clostridium sporogenes</name>
    <dbReference type="NCBI Taxonomy" id="1509"/>
    <lineage>
        <taxon>Bacteria</taxon>
        <taxon>Bacillati</taxon>
        <taxon>Bacillota</taxon>
        <taxon>Clostridia</taxon>
        <taxon>Eubacteriales</taxon>
        <taxon>Clostridiaceae</taxon>
        <taxon>Clostridium</taxon>
    </lineage>
</organism>
<dbReference type="RefSeq" id="WP_310942886.1">
    <property type="nucleotide sequence ID" value="NZ_JARUIS010000003.1"/>
</dbReference>
<comment type="caution">
    <text evidence="1">The sequence shown here is derived from an EMBL/GenBank/DDBJ whole genome shotgun (WGS) entry which is preliminary data.</text>
</comment>
<gene>
    <name evidence="1" type="ORF">P9J83_03405</name>
</gene>
<dbReference type="Proteomes" id="UP001182303">
    <property type="component" value="Unassembled WGS sequence"/>
</dbReference>
<reference evidence="1" key="1">
    <citation type="submission" date="2023-04" db="EMBL/GenBank/DDBJ databases">
        <title>Assessment of the microbiological origin of a defect in Grana Padano cheese.</title>
        <authorList>
            <person name="Zago M."/>
            <person name="Rossetti L."/>
            <person name="Bonvini B."/>
            <person name="Carminati D."/>
            <person name="Giraffa G."/>
        </authorList>
    </citation>
    <scope>NUCLEOTIDE SEQUENCE</scope>
    <source>
        <strain evidence="1">4990</strain>
    </source>
</reference>
<sequence>MFSKERFVIELDDRYFNQKDLINAACEYLNNKGRKCEVVNNYTLLIDGKKYSALERTISMAGVPLQQIVIKEIVGYPNNNRFITKIVDYVH</sequence>
<dbReference type="EMBL" id="JARUIS010000003">
    <property type="protein sequence ID" value="MDS1002549.1"/>
    <property type="molecule type" value="Genomic_DNA"/>
</dbReference>
<dbReference type="AlphaFoldDB" id="A0AAE4FHY5"/>
<protein>
    <submittedName>
        <fullName evidence="1">Uncharacterized protein</fullName>
    </submittedName>
</protein>
<name>A0AAE4FHY5_CLOSG</name>